<proteinExistence type="inferred from homology"/>
<reference evidence="11" key="1">
    <citation type="journal article" date="2019" name="Int. J. Syst. Evol. Microbiol.">
        <title>The Global Catalogue of Microorganisms (GCM) 10K type strain sequencing project: providing services to taxonomists for standard genome sequencing and annotation.</title>
        <authorList>
            <consortium name="The Broad Institute Genomics Platform"/>
            <consortium name="The Broad Institute Genome Sequencing Center for Infectious Disease"/>
            <person name="Wu L."/>
            <person name="Ma J."/>
        </authorList>
    </citation>
    <scope>NUCLEOTIDE SEQUENCE [LARGE SCALE GENOMIC DNA]</scope>
    <source>
        <strain evidence="11">KCTC 42964</strain>
    </source>
</reference>
<evidence type="ECO:0000256" key="6">
    <source>
        <dbReference type="ARBA" id="ARBA00022989"/>
    </source>
</evidence>
<evidence type="ECO:0000256" key="7">
    <source>
        <dbReference type="ARBA" id="ARBA00023136"/>
    </source>
</evidence>
<feature type="transmembrane region" description="Helical" evidence="9">
    <location>
        <begin position="256"/>
        <end position="280"/>
    </location>
</feature>
<keyword evidence="3" id="KW-1003">Cell membrane</keyword>
<keyword evidence="7 9" id="KW-0472">Membrane</keyword>
<keyword evidence="5" id="KW-0029">Amino-acid transport</keyword>
<feature type="transmembrane region" description="Helical" evidence="9">
    <location>
        <begin position="35"/>
        <end position="54"/>
    </location>
</feature>
<accession>A0ABV7KV67</accession>
<evidence type="ECO:0000313" key="11">
    <source>
        <dbReference type="Proteomes" id="UP001595528"/>
    </source>
</evidence>
<feature type="transmembrane region" description="Helical" evidence="9">
    <location>
        <begin position="191"/>
        <end position="213"/>
    </location>
</feature>
<dbReference type="PANTHER" id="PTHR11795:SF445">
    <property type="entry name" value="AMINO ACID ABC TRANSPORTER PERMEASE PROTEIN"/>
    <property type="match status" value="1"/>
</dbReference>
<keyword evidence="6 9" id="KW-1133">Transmembrane helix</keyword>
<dbReference type="PANTHER" id="PTHR11795">
    <property type="entry name" value="BRANCHED-CHAIN AMINO ACID TRANSPORT SYSTEM PERMEASE PROTEIN LIVH"/>
    <property type="match status" value="1"/>
</dbReference>
<feature type="transmembrane region" description="Helical" evidence="9">
    <location>
        <begin position="225"/>
        <end position="250"/>
    </location>
</feature>
<evidence type="ECO:0000256" key="3">
    <source>
        <dbReference type="ARBA" id="ARBA00022475"/>
    </source>
</evidence>
<name>A0ABV7KV67_9PROT</name>
<comment type="caution">
    <text evidence="10">The sequence shown here is derived from an EMBL/GenBank/DDBJ whole genome shotgun (WGS) entry which is preliminary data.</text>
</comment>
<organism evidence="10 11">
    <name type="scientific">Marinibaculum pumilum</name>
    <dbReference type="NCBI Taxonomy" id="1766165"/>
    <lineage>
        <taxon>Bacteria</taxon>
        <taxon>Pseudomonadati</taxon>
        <taxon>Pseudomonadota</taxon>
        <taxon>Alphaproteobacteria</taxon>
        <taxon>Rhodospirillales</taxon>
        <taxon>Rhodospirillaceae</taxon>
        <taxon>Marinibaculum</taxon>
    </lineage>
</organism>
<evidence type="ECO:0000256" key="4">
    <source>
        <dbReference type="ARBA" id="ARBA00022692"/>
    </source>
</evidence>
<dbReference type="InterPro" id="IPR001851">
    <property type="entry name" value="ABC_transp_permease"/>
</dbReference>
<comment type="subcellular location">
    <subcellularLocation>
        <location evidence="1">Cell membrane</location>
        <topology evidence="1">Multi-pass membrane protein</topology>
    </subcellularLocation>
</comment>
<keyword evidence="4 9" id="KW-0812">Transmembrane</keyword>
<protein>
    <submittedName>
        <fullName evidence="10">Branched-chain amino acid ABC transporter permease</fullName>
    </submittedName>
</protein>
<dbReference type="EMBL" id="JBHRTR010000005">
    <property type="protein sequence ID" value="MFC3225974.1"/>
    <property type="molecule type" value="Genomic_DNA"/>
</dbReference>
<evidence type="ECO:0000256" key="2">
    <source>
        <dbReference type="ARBA" id="ARBA00022448"/>
    </source>
</evidence>
<dbReference type="InterPro" id="IPR052157">
    <property type="entry name" value="BCAA_transport_permease"/>
</dbReference>
<feature type="transmembrane region" description="Helical" evidence="9">
    <location>
        <begin position="95"/>
        <end position="115"/>
    </location>
</feature>
<keyword evidence="2" id="KW-0813">Transport</keyword>
<dbReference type="Pfam" id="PF02653">
    <property type="entry name" value="BPD_transp_2"/>
    <property type="match status" value="1"/>
</dbReference>
<feature type="transmembrane region" description="Helical" evidence="9">
    <location>
        <begin position="7"/>
        <end position="29"/>
    </location>
</feature>
<keyword evidence="11" id="KW-1185">Reference proteome</keyword>
<evidence type="ECO:0000256" key="1">
    <source>
        <dbReference type="ARBA" id="ARBA00004651"/>
    </source>
</evidence>
<dbReference type="CDD" id="cd06582">
    <property type="entry name" value="TM_PBP1_LivH_like"/>
    <property type="match status" value="1"/>
</dbReference>
<dbReference type="Proteomes" id="UP001595528">
    <property type="component" value="Unassembled WGS sequence"/>
</dbReference>
<feature type="transmembrane region" description="Helical" evidence="9">
    <location>
        <begin position="135"/>
        <end position="162"/>
    </location>
</feature>
<evidence type="ECO:0000313" key="10">
    <source>
        <dbReference type="EMBL" id="MFC3225974.1"/>
    </source>
</evidence>
<evidence type="ECO:0000256" key="9">
    <source>
        <dbReference type="SAM" id="Phobius"/>
    </source>
</evidence>
<evidence type="ECO:0000256" key="5">
    <source>
        <dbReference type="ARBA" id="ARBA00022970"/>
    </source>
</evidence>
<comment type="similarity">
    <text evidence="8">Belongs to the binding-protein-dependent transport system permease family. LivHM subfamily.</text>
</comment>
<evidence type="ECO:0000256" key="8">
    <source>
        <dbReference type="ARBA" id="ARBA00037998"/>
    </source>
</evidence>
<gene>
    <name evidence="10" type="ORF">ACFOGJ_01945</name>
</gene>
<dbReference type="RefSeq" id="WP_379897718.1">
    <property type="nucleotide sequence ID" value="NZ_JBHRTR010000005.1"/>
</dbReference>
<feature type="transmembrane region" description="Helical" evidence="9">
    <location>
        <begin position="61"/>
        <end position="83"/>
    </location>
</feature>
<sequence length="294" mass="31336">MNAAFEIVISGLFSGSLYAMMAVGLALIWTTIGVFNFGQGVFATLCAYITWQLVDAAGFGLPLFVSIILALAVMAVIGWLFQLALVRPFIGQPNIVLTVVITTLAAFTILENVTLLTWGPRPKQLPPLIPGNADVLGFGIAAHQLTIIVITPLILAAVWLFLNRTRTGLALRAVSQNEDASLLAGLNVPMMYALAFALSAVLAGLAGVFFGGLKFMSPTMGTEPLVKALVVVIFGGVANLTGPILAAYLIAFFEAVATYFIGFYWTPALLFLVLIVTLMVRPEGLLTGRSRRLT</sequence>